<dbReference type="EMBL" id="KI671464">
    <property type="protein sequence ID" value="ETL46748.1"/>
    <property type="molecule type" value="Genomic_DNA"/>
</dbReference>
<accession>W2JMC2</accession>
<gene>
    <name evidence="1" type="ORF">L916_03431</name>
</gene>
<feature type="non-terminal residue" evidence="1">
    <location>
        <position position="1"/>
    </location>
</feature>
<dbReference type="AlphaFoldDB" id="W2JMC2"/>
<evidence type="ECO:0000313" key="2">
    <source>
        <dbReference type="Proteomes" id="UP000053864"/>
    </source>
</evidence>
<organism evidence="1 2">
    <name type="scientific">Phytophthora nicotianae</name>
    <name type="common">Potato buckeye rot agent</name>
    <name type="synonym">Phytophthora parasitica</name>
    <dbReference type="NCBI Taxonomy" id="4792"/>
    <lineage>
        <taxon>Eukaryota</taxon>
        <taxon>Sar</taxon>
        <taxon>Stramenopiles</taxon>
        <taxon>Oomycota</taxon>
        <taxon>Peronosporomycetes</taxon>
        <taxon>Peronosporales</taxon>
        <taxon>Peronosporaceae</taxon>
        <taxon>Phytophthora</taxon>
    </lineage>
</organism>
<sequence>RKIYGLVWAVLFRGYGATRQQRTLTKPTQGTTWKPSEGMRELVTAQLKKRKRS</sequence>
<dbReference type="Proteomes" id="UP000053864">
    <property type="component" value="Unassembled WGS sequence"/>
</dbReference>
<name>W2JMC2_PHYNI</name>
<proteinExistence type="predicted"/>
<protein>
    <submittedName>
        <fullName evidence="1">Uncharacterized protein</fullName>
    </submittedName>
</protein>
<reference evidence="1 2" key="1">
    <citation type="submission" date="2013-11" db="EMBL/GenBank/DDBJ databases">
        <title>The Genome Sequence of Phytophthora parasitica CJ05E6.</title>
        <authorList>
            <consortium name="The Broad Institute Genomics Platform"/>
            <person name="Russ C."/>
            <person name="Tyler B."/>
            <person name="Panabieres F."/>
            <person name="Shan W."/>
            <person name="Tripathy S."/>
            <person name="Grunwald N."/>
            <person name="Machado M."/>
            <person name="Johnson C.S."/>
            <person name="Arredondo F."/>
            <person name="Hong C."/>
            <person name="Coffey M."/>
            <person name="Young S.K."/>
            <person name="Zeng Q."/>
            <person name="Gargeya S."/>
            <person name="Fitzgerald M."/>
            <person name="Abouelleil A."/>
            <person name="Alvarado L."/>
            <person name="Chapman S.B."/>
            <person name="Gainer-Dewar J."/>
            <person name="Goldberg J."/>
            <person name="Griggs A."/>
            <person name="Gujja S."/>
            <person name="Hansen M."/>
            <person name="Howarth C."/>
            <person name="Imamovic A."/>
            <person name="Ireland A."/>
            <person name="Larimer J."/>
            <person name="McCowan C."/>
            <person name="Murphy C."/>
            <person name="Pearson M."/>
            <person name="Poon T.W."/>
            <person name="Priest M."/>
            <person name="Roberts A."/>
            <person name="Saif S."/>
            <person name="Shea T."/>
            <person name="Sykes S."/>
            <person name="Wortman J."/>
            <person name="Nusbaum C."/>
            <person name="Birren B."/>
        </authorList>
    </citation>
    <scope>NUCLEOTIDE SEQUENCE [LARGE SCALE GENOMIC DNA]</scope>
    <source>
        <strain evidence="1 2">CJ05E6</strain>
    </source>
</reference>
<feature type="non-terminal residue" evidence="1">
    <location>
        <position position="53"/>
    </location>
</feature>
<evidence type="ECO:0000313" key="1">
    <source>
        <dbReference type="EMBL" id="ETL46748.1"/>
    </source>
</evidence>